<evidence type="ECO:0000256" key="6">
    <source>
        <dbReference type="SAM" id="Phobius"/>
    </source>
</evidence>
<keyword evidence="1" id="KW-0732">Signal</keyword>
<feature type="compositionally biased region" description="Basic residues" evidence="5">
    <location>
        <begin position="474"/>
        <end position="484"/>
    </location>
</feature>
<feature type="transmembrane region" description="Helical" evidence="6">
    <location>
        <begin position="565"/>
        <end position="584"/>
    </location>
</feature>
<dbReference type="Gene3D" id="2.60.40.10">
    <property type="entry name" value="Immunoglobulins"/>
    <property type="match status" value="3"/>
</dbReference>
<dbReference type="InterPro" id="IPR051170">
    <property type="entry name" value="Neural/epithelial_adhesion"/>
</dbReference>
<keyword evidence="6" id="KW-0812">Transmembrane</keyword>
<proteinExistence type="predicted"/>
<evidence type="ECO:0000256" key="3">
    <source>
        <dbReference type="ARBA" id="ARBA00023157"/>
    </source>
</evidence>
<dbReference type="PANTHER" id="PTHR12231">
    <property type="entry name" value="CTX-RELATED TYPE I TRANSMEMBRANE PROTEIN"/>
    <property type="match status" value="1"/>
</dbReference>
<evidence type="ECO:0000256" key="2">
    <source>
        <dbReference type="ARBA" id="ARBA00022737"/>
    </source>
</evidence>
<dbReference type="PROSITE" id="PS50835">
    <property type="entry name" value="IG_LIKE"/>
    <property type="match status" value="3"/>
</dbReference>
<comment type="caution">
    <text evidence="8">The sequence shown here is derived from an EMBL/GenBank/DDBJ whole genome shotgun (WGS) entry which is preliminary data.</text>
</comment>
<keyword evidence="6" id="KW-1133">Transmembrane helix</keyword>
<dbReference type="EMBL" id="NJHN03000047">
    <property type="protein sequence ID" value="KAH9420929.1"/>
    <property type="molecule type" value="Genomic_DNA"/>
</dbReference>
<dbReference type="InterPro" id="IPR036179">
    <property type="entry name" value="Ig-like_dom_sf"/>
</dbReference>
<dbReference type="InterPro" id="IPR003599">
    <property type="entry name" value="Ig_sub"/>
</dbReference>
<feature type="compositionally biased region" description="Polar residues" evidence="5">
    <location>
        <begin position="434"/>
        <end position="449"/>
    </location>
</feature>
<reference evidence="8 9" key="2">
    <citation type="journal article" date="2022" name="Mol. Biol. Evol.">
        <title>Comparative Genomics Reveals Insights into the Divergent Evolution of Astigmatic Mites and Household Pest Adaptations.</title>
        <authorList>
            <person name="Xiong Q."/>
            <person name="Wan A.T."/>
            <person name="Liu X."/>
            <person name="Fung C.S."/>
            <person name="Xiao X."/>
            <person name="Malainual N."/>
            <person name="Hou J."/>
            <person name="Wang L."/>
            <person name="Wang M."/>
            <person name="Yang K.Y."/>
            <person name="Cui Y."/>
            <person name="Leung E.L."/>
            <person name="Nong W."/>
            <person name="Shin S.K."/>
            <person name="Au S.W."/>
            <person name="Jeong K.Y."/>
            <person name="Chew F.T."/>
            <person name="Hui J.H."/>
            <person name="Leung T.F."/>
            <person name="Tungtrongchitr A."/>
            <person name="Zhong N."/>
            <person name="Liu Z."/>
            <person name="Tsui S.K."/>
        </authorList>
    </citation>
    <scope>NUCLEOTIDE SEQUENCE [LARGE SCALE GENOMIC DNA]</scope>
    <source>
        <strain evidence="8">Derp</strain>
    </source>
</reference>
<keyword evidence="9" id="KW-1185">Reference proteome</keyword>
<feature type="domain" description="Ig-like" evidence="7">
    <location>
        <begin position="230"/>
        <end position="323"/>
    </location>
</feature>
<gene>
    <name evidence="8" type="ORF">DERP_001366</name>
</gene>
<feature type="domain" description="Ig-like" evidence="7">
    <location>
        <begin position="95"/>
        <end position="222"/>
    </location>
</feature>
<dbReference type="InterPro" id="IPR007110">
    <property type="entry name" value="Ig-like_dom"/>
</dbReference>
<evidence type="ECO:0000313" key="8">
    <source>
        <dbReference type="EMBL" id="KAH9420929.1"/>
    </source>
</evidence>
<reference evidence="8 9" key="1">
    <citation type="journal article" date="2018" name="J. Allergy Clin. Immunol.">
        <title>High-quality assembly of Dermatophagoides pteronyssinus genome and transcriptome reveals a wide range of novel allergens.</title>
        <authorList>
            <person name="Liu X.Y."/>
            <person name="Yang K.Y."/>
            <person name="Wang M.Q."/>
            <person name="Kwok J.S."/>
            <person name="Zeng X."/>
            <person name="Yang Z."/>
            <person name="Xiao X.J."/>
            <person name="Lau C.P."/>
            <person name="Li Y."/>
            <person name="Huang Z.M."/>
            <person name="Ba J.G."/>
            <person name="Yim A.K."/>
            <person name="Ouyang C.Y."/>
            <person name="Ngai S.M."/>
            <person name="Chan T.F."/>
            <person name="Leung E.L."/>
            <person name="Liu L."/>
            <person name="Liu Z.G."/>
            <person name="Tsui S.K."/>
        </authorList>
    </citation>
    <scope>NUCLEOTIDE SEQUENCE [LARGE SCALE GENOMIC DNA]</scope>
    <source>
        <strain evidence="8">Derp</strain>
    </source>
</reference>
<evidence type="ECO:0000256" key="4">
    <source>
        <dbReference type="ARBA" id="ARBA00023319"/>
    </source>
</evidence>
<keyword evidence="4" id="KW-0393">Immunoglobulin domain</keyword>
<dbReference type="SUPFAM" id="SSF48726">
    <property type="entry name" value="Immunoglobulin"/>
    <property type="match status" value="3"/>
</dbReference>
<evidence type="ECO:0000259" key="7">
    <source>
        <dbReference type="PROSITE" id="PS50835"/>
    </source>
</evidence>
<dbReference type="InterPro" id="IPR013783">
    <property type="entry name" value="Ig-like_fold"/>
</dbReference>
<dbReference type="PANTHER" id="PTHR12231:SF253">
    <property type="entry name" value="DPR-INTERACTING PROTEIN ETA, ISOFORM B-RELATED"/>
    <property type="match status" value="1"/>
</dbReference>
<protein>
    <recommendedName>
        <fullName evidence="7">Ig-like domain-containing protein</fullName>
    </recommendedName>
</protein>
<dbReference type="Pfam" id="PF13927">
    <property type="entry name" value="Ig_3"/>
    <property type="match status" value="2"/>
</dbReference>
<feature type="domain" description="Ig-like" evidence="7">
    <location>
        <begin position="334"/>
        <end position="429"/>
    </location>
</feature>
<organism evidence="8 9">
    <name type="scientific">Dermatophagoides pteronyssinus</name>
    <name type="common">European house dust mite</name>
    <dbReference type="NCBI Taxonomy" id="6956"/>
    <lineage>
        <taxon>Eukaryota</taxon>
        <taxon>Metazoa</taxon>
        <taxon>Ecdysozoa</taxon>
        <taxon>Arthropoda</taxon>
        <taxon>Chelicerata</taxon>
        <taxon>Arachnida</taxon>
        <taxon>Acari</taxon>
        <taxon>Acariformes</taxon>
        <taxon>Sarcoptiformes</taxon>
        <taxon>Astigmata</taxon>
        <taxon>Psoroptidia</taxon>
        <taxon>Analgoidea</taxon>
        <taxon>Pyroglyphidae</taxon>
        <taxon>Dermatophagoidinae</taxon>
        <taxon>Dermatophagoides</taxon>
    </lineage>
</organism>
<keyword evidence="2" id="KW-0677">Repeat</keyword>
<sequence>MNCGYHYWMVNTITVIFIIMTIIICLQSVSIFAINRNTDNRLLSLSSSYQYQNRRQMERNSQQSDDGLDFSFSQENIHINNEDDVNGTNNESSLPEFVGHVPNVTAQVGREARLACIIRNLASYSAAWIRDDLKSILTLQTHIITRDPRISLLEESQIDSQTAGGYVGLNGNDFLPEIPGSSLEPMMNRIRYFILVIRNVQFSDRGGYMCQINTVPLRKQIGYLRVVVPPDIIDHESSNDVLVREGDNVTLRCKARGYPEPVIEWRREDGARVPLGNRSNGHNNRHVMVNKTEGELLEIARVTRVHSGAWLCIASNGVMPSVSRRILLNVQFVPQIWIPIEEIGAPFGSNITLDCHIEAYPLPLNYWTFGSQSQSIYISGPKYEVSVKEKGYKRHLKLTIQSLSSEDLGLYQCHAHNSLGRQVKQVKVYSSKIHQQSQSKWNPNDRSQQPPLPKRVSSTSIDPMTTTTKNNDKSKRKRKRKKIKLTTTIPRKEWSAVLDGGPRFNDKLMMTNISDRNFDLNRRSSKKKNIRPSDDDDEYYNEDDYYYDEDDNNYYDDCVHHKFEMFFMMVVIFNTVLSIPRYFLY</sequence>
<dbReference type="SMART" id="SM00409">
    <property type="entry name" value="IG"/>
    <property type="match status" value="3"/>
</dbReference>
<keyword evidence="3" id="KW-1015">Disulfide bond</keyword>
<accession>A0ABQ8JE98</accession>
<keyword evidence="6" id="KW-0472">Membrane</keyword>
<evidence type="ECO:0000313" key="9">
    <source>
        <dbReference type="Proteomes" id="UP000887458"/>
    </source>
</evidence>
<feature type="transmembrane region" description="Helical" evidence="6">
    <location>
        <begin position="12"/>
        <end position="34"/>
    </location>
</feature>
<feature type="region of interest" description="Disordered" evidence="5">
    <location>
        <begin position="434"/>
        <end position="484"/>
    </location>
</feature>
<evidence type="ECO:0000256" key="5">
    <source>
        <dbReference type="SAM" id="MobiDB-lite"/>
    </source>
</evidence>
<evidence type="ECO:0000256" key="1">
    <source>
        <dbReference type="ARBA" id="ARBA00022729"/>
    </source>
</evidence>
<name>A0ABQ8JE98_DERPT</name>
<dbReference type="InterPro" id="IPR003598">
    <property type="entry name" value="Ig_sub2"/>
</dbReference>
<dbReference type="SMART" id="SM00408">
    <property type="entry name" value="IGc2"/>
    <property type="match status" value="2"/>
</dbReference>
<dbReference type="Proteomes" id="UP000887458">
    <property type="component" value="Unassembled WGS sequence"/>
</dbReference>